<dbReference type="PANTHER" id="PTHR36450:SF1">
    <property type="entry name" value="THIOREDOXIN"/>
    <property type="match status" value="1"/>
</dbReference>
<dbReference type="PIRSF" id="PIRSF037031">
    <property type="entry name" value="Redox_disulphide_2"/>
    <property type="match status" value="1"/>
</dbReference>
<feature type="disulfide bond" description="Redox-active" evidence="2">
    <location>
        <begin position="10"/>
        <end position="13"/>
    </location>
</feature>
<accession>A0AAT9LCC1</accession>
<evidence type="ECO:0000256" key="2">
    <source>
        <dbReference type="PIRSR" id="PIRSR037031-51"/>
    </source>
</evidence>
<keyword evidence="2" id="KW-1015">Disulfide bond</keyword>
<dbReference type="InterPro" id="IPR012336">
    <property type="entry name" value="Thioredoxin-like_fold"/>
</dbReference>
<proteinExistence type="predicted"/>
<feature type="active site" description="Nucleophile" evidence="1">
    <location>
        <position position="10"/>
    </location>
</feature>
<feature type="active site" description="Nucleophile" evidence="1">
    <location>
        <position position="13"/>
    </location>
</feature>
<organism evidence="4">
    <name type="scientific">Candidatus Fermentithermobacillus carboniphilus</name>
    <dbReference type="NCBI Taxonomy" id="3085328"/>
    <lineage>
        <taxon>Bacteria</taxon>
        <taxon>Bacillati</taxon>
        <taxon>Bacillota</taxon>
        <taxon>Candidatus Fermentithermobacillia</taxon>
        <taxon>Candidatus Fermentithermobacillales</taxon>
        <taxon>Candidatus Fermentithermobacillaceae</taxon>
        <taxon>Candidatus Fermentithermobacillus</taxon>
    </lineage>
</organism>
<evidence type="ECO:0000256" key="1">
    <source>
        <dbReference type="PIRSR" id="PIRSR037031-50"/>
    </source>
</evidence>
<keyword evidence="2" id="KW-0676">Redox-active center</keyword>
<dbReference type="Gene3D" id="3.40.30.10">
    <property type="entry name" value="Glutaredoxin"/>
    <property type="match status" value="1"/>
</dbReference>
<dbReference type="EMBL" id="CP062796">
    <property type="protein sequence ID" value="QUL98731.1"/>
    <property type="molecule type" value="Genomic_DNA"/>
</dbReference>
<evidence type="ECO:0000313" key="4">
    <source>
        <dbReference type="EMBL" id="QUL98731.1"/>
    </source>
</evidence>
<protein>
    <submittedName>
        <fullName evidence="4">TM0996/MTH895 family glutaredoxin-like protein</fullName>
    </submittedName>
</protein>
<dbReference type="InterPro" id="IPR036249">
    <property type="entry name" value="Thioredoxin-like_sf"/>
</dbReference>
<dbReference type="AlphaFoldDB" id="A0AAT9LCC1"/>
<evidence type="ECO:0000259" key="3">
    <source>
        <dbReference type="Pfam" id="PF13192"/>
    </source>
</evidence>
<reference evidence="4" key="2">
    <citation type="journal article" date="2023" name="Biology">
        <title>Prokaryotic Life Associated with Coal-Fire Gas Vents Revealed by Metagenomics.</title>
        <authorList>
            <person name="Kadnikov V.V."/>
            <person name="Mardanov A.V."/>
            <person name="Beletsky A.V."/>
            <person name="Karnachuk O.V."/>
            <person name="Ravin N.V."/>
        </authorList>
    </citation>
    <scope>NUCLEOTIDE SEQUENCE</scope>
    <source>
        <strain evidence="4">Bu02</strain>
    </source>
</reference>
<sequence length="81" mass="9111">MKVEILGVGCPKCKKTEALIEETIRKLGIDAEIVHVTDLNEIIDRGVMMTPAVFIDGQKKIEGKVPTEAEIRKWFEKGESR</sequence>
<dbReference type="Pfam" id="PF13192">
    <property type="entry name" value="Thioredoxin_3"/>
    <property type="match status" value="1"/>
</dbReference>
<dbReference type="NCBIfam" id="TIGR00412">
    <property type="entry name" value="redox_disulf_2"/>
    <property type="match status" value="1"/>
</dbReference>
<name>A0AAT9LCC1_9FIRM</name>
<dbReference type="KEGG" id="fcz:IMF26_01190"/>
<dbReference type="InterPro" id="IPR005243">
    <property type="entry name" value="THIRX-like_proc"/>
</dbReference>
<dbReference type="SUPFAM" id="SSF52833">
    <property type="entry name" value="Thioredoxin-like"/>
    <property type="match status" value="1"/>
</dbReference>
<reference evidence="4" key="1">
    <citation type="submission" date="2020-10" db="EMBL/GenBank/DDBJ databases">
        <authorList>
            <person name="Kadnikov V."/>
            <person name="Beletsky A.V."/>
            <person name="Mardanov A.V."/>
            <person name="Karnachuk O.V."/>
            <person name="Ravin N.V."/>
        </authorList>
    </citation>
    <scope>NUCLEOTIDE SEQUENCE</scope>
    <source>
        <strain evidence="4">Bu02</strain>
    </source>
</reference>
<feature type="domain" description="Thioredoxin-like fold" evidence="3">
    <location>
        <begin position="1"/>
        <end position="76"/>
    </location>
</feature>
<dbReference type="PANTHER" id="PTHR36450">
    <property type="entry name" value="THIOREDOXIN"/>
    <property type="match status" value="1"/>
</dbReference>
<dbReference type="PROSITE" id="PS51354">
    <property type="entry name" value="GLUTAREDOXIN_2"/>
    <property type="match status" value="1"/>
</dbReference>
<gene>
    <name evidence="4" type="ORF">IMF26_01190</name>
</gene>